<dbReference type="Proteomes" id="UP000295124">
    <property type="component" value="Unassembled WGS sequence"/>
</dbReference>
<organism evidence="1 2">
    <name type="scientific">Kribbella antibiotica</name>
    <dbReference type="NCBI Taxonomy" id="190195"/>
    <lineage>
        <taxon>Bacteria</taxon>
        <taxon>Bacillati</taxon>
        <taxon>Actinomycetota</taxon>
        <taxon>Actinomycetes</taxon>
        <taxon>Propionibacteriales</taxon>
        <taxon>Kribbellaceae</taxon>
        <taxon>Kribbella</taxon>
    </lineage>
</organism>
<keyword evidence="1" id="KW-0378">Hydrolase</keyword>
<dbReference type="AlphaFoldDB" id="A0A4R4YTP1"/>
<proteinExistence type="predicted"/>
<sequence>PKARSVPLLNCGHVPMNDAPDLVARTILETTNA</sequence>
<accession>A0A4R4YTP1</accession>
<gene>
    <name evidence="1" type="ORF">E1263_35400</name>
</gene>
<dbReference type="EMBL" id="SMKX01000161">
    <property type="protein sequence ID" value="TDD46982.1"/>
    <property type="molecule type" value="Genomic_DNA"/>
</dbReference>
<reference evidence="1 2" key="1">
    <citation type="submission" date="2019-03" db="EMBL/GenBank/DDBJ databases">
        <title>Draft genome sequences of novel Actinobacteria.</title>
        <authorList>
            <person name="Sahin N."/>
            <person name="Ay H."/>
            <person name="Saygin H."/>
        </authorList>
    </citation>
    <scope>NUCLEOTIDE SEQUENCE [LARGE SCALE GENOMIC DNA]</scope>
    <source>
        <strain evidence="1 2">JCM 13523</strain>
    </source>
</reference>
<dbReference type="GO" id="GO:0016787">
    <property type="term" value="F:hydrolase activity"/>
    <property type="evidence" value="ECO:0007669"/>
    <property type="project" value="UniProtKB-KW"/>
</dbReference>
<evidence type="ECO:0000313" key="2">
    <source>
        <dbReference type="Proteomes" id="UP000295124"/>
    </source>
</evidence>
<name>A0A4R4YTP1_9ACTN</name>
<comment type="caution">
    <text evidence="1">The sequence shown here is derived from an EMBL/GenBank/DDBJ whole genome shotgun (WGS) entry which is preliminary data.</text>
</comment>
<feature type="non-terminal residue" evidence="1">
    <location>
        <position position="1"/>
    </location>
</feature>
<protein>
    <submittedName>
        <fullName evidence="1">Alpha/beta hydrolase</fullName>
    </submittedName>
</protein>
<keyword evidence="2" id="KW-1185">Reference proteome</keyword>
<evidence type="ECO:0000313" key="1">
    <source>
        <dbReference type="EMBL" id="TDD46982.1"/>
    </source>
</evidence>